<protein>
    <submittedName>
        <fullName evidence="2">Uncharacterized protein</fullName>
    </submittedName>
</protein>
<accession>A0A0H5RJP5</accession>
<evidence type="ECO:0000256" key="1">
    <source>
        <dbReference type="SAM" id="Coils"/>
    </source>
</evidence>
<keyword evidence="1" id="KW-0175">Coiled coil</keyword>
<proteinExistence type="predicted"/>
<dbReference type="EMBL" id="HACM01008487">
    <property type="protein sequence ID" value="CRZ08929.1"/>
    <property type="molecule type" value="Transcribed_RNA"/>
</dbReference>
<organism evidence="2">
    <name type="scientific">Spongospora subterranea</name>
    <dbReference type="NCBI Taxonomy" id="70186"/>
    <lineage>
        <taxon>Eukaryota</taxon>
        <taxon>Sar</taxon>
        <taxon>Rhizaria</taxon>
        <taxon>Endomyxa</taxon>
        <taxon>Phytomyxea</taxon>
        <taxon>Plasmodiophorida</taxon>
        <taxon>Plasmodiophoridae</taxon>
        <taxon>Spongospora</taxon>
    </lineage>
</organism>
<dbReference type="AlphaFoldDB" id="A0A0H5RJP5"/>
<evidence type="ECO:0000313" key="2">
    <source>
        <dbReference type="EMBL" id="CRZ08929.1"/>
    </source>
</evidence>
<feature type="non-terminal residue" evidence="2">
    <location>
        <position position="1"/>
    </location>
</feature>
<reference evidence="2" key="1">
    <citation type="submission" date="2015-04" db="EMBL/GenBank/DDBJ databases">
        <title>The genome sequence of the plant pathogenic Rhizarian Plasmodiophora brassicae reveals insights in its biotrophic life cycle and the origin of chitin synthesis.</title>
        <authorList>
            <person name="Schwelm A."/>
            <person name="Fogelqvist J."/>
            <person name="Knaust A."/>
            <person name="Julke S."/>
            <person name="Lilja T."/>
            <person name="Dhandapani V."/>
            <person name="Bonilla-Rosso G."/>
            <person name="Karlsson M."/>
            <person name="Shevchenko A."/>
            <person name="Choi S.R."/>
            <person name="Kim H.G."/>
            <person name="Park J.Y."/>
            <person name="Lim Y.P."/>
            <person name="Ludwig-Muller J."/>
            <person name="Dixelius C."/>
        </authorList>
    </citation>
    <scope>NUCLEOTIDE SEQUENCE</scope>
    <source>
        <tissue evidence="2">Potato root galls</tissue>
    </source>
</reference>
<feature type="coiled-coil region" evidence="1">
    <location>
        <begin position="4"/>
        <end position="45"/>
    </location>
</feature>
<sequence>FDYINFLRLSMDDLNQKIEAAEAALAGTQEKLLAAEAALAQAEQHQNQEFILSYGSRVTALIQDRGALYQLINTLNLRVLHASVPPPSVSRSRHKLYNGDKVFKDSRQYLNSVARGLSYDYDFPWIFPDAPTIGDVFKAANSPNQPAHWSYVQQELKDVFSEEHWTFLKRMNQFVNRELHSELNWEEDGTVRIVAVVSAREKVVCQEIAQKSHIVTMKEQLNVVTPQSDSSDNGSHDPLDIETYIFLKL</sequence>
<name>A0A0H5RJP5_9EUKA</name>